<protein>
    <submittedName>
        <fullName evidence="1">Acetamidase</fullName>
    </submittedName>
</protein>
<proteinExistence type="predicted"/>
<evidence type="ECO:0000313" key="1">
    <source>
        <dbReference type="EMBL" id="GLX67908.1"/>
    </source>
</evidence>
<dbReference type="SUPFAM" id="SSF141130">
    <property type="entry name" value="Acetamidase/Formamidase-like"/>
    <property type="match status" value="1"/>
</dbReference>
<gene>
    <name evidence="1" type="ORF">MU1_22530</name>
</gene>
<dbReference type="PANTHER" id="PTHR31891">
    <property type="entry name" value="FORMAMIDASE C869.04-RELATED"/>
    <property type="match status" value="1"/>
</dbReference>
<comment type="caution">
    <text evidence="1">The sequence shown here is derived from an EMBL/GenBank/DDBJ whole genome shotgun (WGS) entry which is preliminary data.</text>
</comment>
<dbReference type="Gene3D" id="2.60.120.580">
    <property type="entry name" value="Acetamidase/Formamidase-like domains"/>
    <property type="match status" value="1"/>
</dbReference>
<dbReference type="PANTHER" id="PTHR31891:SF1">
    <property type="entry name" value="FORMAMIDASE C869.04-RELATED"/>
    <property type="match status" value="1"/>
</dbReference>
<dbReference type="EMBL" id="BSSQ01000010">
    <property type="protein sequence ID" value="GLX67908.1"/>
    <property type="molecule type" value="Genomic_DNA"/>
</dbReference>
<reference evidence="1 2" key="1">
    <citation type="submission" date="2023-03" db="EMBL/GenBank/DDBJ databases">
        <title>Draft genome sequence of the bacteria which degrade cell wall of Tricholomamatutake.</title>
        <authorList>
            <person name="Konishi Y."/>
            <person name="Fukuta Y."/>
            <person name="Shirasaka N."/>
        </authorList>
    </citation>
    <scope>NUCLEOTIDE SEQUENCE [LARGE SCALE GENOMIC DNA]</scope>
    <source>
        <strain evidence="2">mu1</strain>
    </source>
</reference>
<organism evidence="1 2">
    <name type="scientific">Paenibacillus glycanilyticus</name>
    <dbReference type="NCBI Taxonomy" id="126569"/>
    <lineage>
        <taxon>Bacteria</taxon>
        <taxon>Bacillati</taxon>
        <taxon>Bacillota</taxon>
        <taxon>Bacilli</taxon>
        <taxon>Bacillales</taxon>
        <taxon>Paenibacillaceae</taxon>
        <taxon>Paenibacillus</taxon>
    </lineage>
</organism>
<dbReference type="RefSeq" id="WP_349816726.1">
    <property type="nucleotide sequence ID" value="NZ_BSSQ01000010.1"/>
</dbReference>
<keyword evidence="2" id="KW-1185">Reference proteome</keyword>
<dbReference type="Proteomes" id="UP001157114">
    <property type="component" value="Unassembled WGS sequence"/>
</dbReference>
<dbReference type="Gene3D" id="3.10.28.20">
    <property type="entry name" value="Acetamidase/Formamidase-like domains"/>
    <property type="match status" value="1"/>
</dbReference>
<dbReference type="Pfam" id="PF03069">
    <property type="entry name" value="FmdA_AmdA"/>
    <property type="match status" value="1"/>
</dbReference>
<evidence type="ECO:0000313" key="2">
    <source>
        <dbReference type="Proteomes" id="UP001157114"/>
    </source>
</evidence>
<sequence>MTLEIKINEILPGSWGWNSAGGFPHPVNISLGLVDGEEYHLNWKLDRDVMIGTSDKGHKVTLRPFMGIMGMPPDEPGIHPTAPPRCCGGNLDCKELTAGSTLYLPIAVSGGLFSVGDGHAVQGDGEVGVPALECPMDAVHLEFRVREDMKLAMPRAKTPNGWITMGFHEDLNEATIIALNGMLDLMCDLYGFERKEALALSSLVVDLRITQIVNGIRGVHAVLPHGAIK</sequence>
<dbReference type="InterPro" id="IPR004304">
    <property type="entry name" value="FmdA_AmdA"/>
</dbReference>
<name>A0ABQ6GF18_9BACL</name>
<accession>A0ABQ6GF18</accession>